<dbReference type="Gene3D" id="3.30.420.10">
    <property type="entry name" value="Ribonuclease H-like superfamily/Ribonuclease H"/>
    <property type="match status" value="1"/>
</dbReference>
<dbReference type="EMBL" id="JANJYJ010000005">
    <property type="protein sequence ID" value="KAK3212773.1"/>
    <property type="molecule type" value="Genomic_DNA"/>
</dbReference>
<dbReference type="GO" id="GO:0004523">
    <property type="term" value="F:RNA-DNA hybrid ribonuclease activity"/>
    <property type="evidence" value="ECO:0007669"/>
    <property type="project" value="InterPro"/>
</dbReference>
<dbReference type="InterPro" id="IPR012337">
    <property type="entry name" value="RNaseH-like_sf"/>
</dbReference>
<evidence type="ECO:0000313" key="2">
    <source>
        <dbReference type="EMBL" id="KAK3212773.1"/>
    </source>
</evidence>
<evidence type="ECO:0000259" key="1">
    <source>
        <dbReference type="PROSITE" id="PS50879"/>
    </source>
</evidence>
<dbReference type="InterPro" id="IPR002156">
    <property type="entry name" value="RNaseH_domain"/>
</dbReference>
<dbReference type="InterPro" id="IPR044730">
    <property type="entry name" value="RNase_H-like_dom_plant"/>
</dbReference>
<dbReference type="Pfam" id="PF13456">
    <property type="entry name" value="RVT_3"/>
    <property type="match status" value="1"/>
</dbReference>
<proteinExistence type="predicted"/>
<protein>
    <recommendedName>
        <fullName evidence="1">RNase H type-1 domain-containing protein</fullName>
    </recommendedName>
</protein>
<name>A0AAE0AG13_9ROSI</name>
<sequence>MTNYVELIKDGIWLIGENSQRHFWHGNWLGMPILNLLGIPDFLATHLQAKVSDFIRDGRWILDDRFRARFLDLCFRIGRIAIFPVIDYLVWTHAREVVDLVKFRLLGGGLVASASGWIKVNTDGASLGSPGVGGCGGVFRTCRSFVNACFAVPLGQVFAIEAELLAASLAINYAWNLGWHRIWLESDPSYIVQFLSIRSDQVTWRVPQAWQRCIHQISHMKFQVSHIFREGNQVADALSKHALSLSSNSWWSSTPSFCSSLVGNDCMGRESFRFS</sequence>
<keyword evidence="3" id="KW-1185">Reference proteome</keyword>
<dbReference type="PANTHER" id="PTHR47723:SF23">
    <property type="entry name" value="REVERSE TRANSCRIPTASE-LIKE PROTEIN"/>
    <property type="match status" value="1"/>
</dbReference>
<dbReference type="PROSITE" id="PS50879">
    <property type="entry name" value="RNASE_H_1"/>
    <property type="match status" value="1"/>
</dbReference>
<dbReference type="SUPFAM" id="SSF53098">
    <property type="entry name" value="Ribonuclease H-like"/>
    <property type="match status" value="1"/>
</dbReference>
<dbReference type="GO" id="GO:0003676">
    <property type="term" value="F:nucleic acid binding"/>
    <property type="evidence" value="ECO:0007669"/>
    <property type="project" value="InterPro"/>
</dbReference>
<reference evidence="2" key="1">
    <citation type="journal article" date="2023" name="Plant J.">
        <title>Genome sequences and population genomics provide insights into the demographic history, inbreeding, and mutation load of two 'living fossil' tree species of Dipteronia.</title>
        <authorList>
            <person name="Feng Y."/>
            <person name="Comes H.P."/>
            <person name="Chen J."/>
            <person name="Zhu S."/>
            <person name="Lu R."/>
            <person name="Zhang X."/>
            <person name="Li P."/>
            <person name="Qiu J."/>
            <person name="Olsen K.M."/>
            <person name="Qiu Y."/>
        </authorList>
    </citation>
    <scope>NUCLEOTIDE SEQUENCE</scope>
    <source>
        <strain evidence="2">NBL</strain>
    </source>
</reference>
<accession>A0AAE0AG13</accession>
<dbReference type="AlphaFoldDB" id="A0AAE0AG13"/>
<gene>
    <name evidence="2" type="ORF">Dsin_017479</name>
</gene>
<dbReference type="CDD" id="cd06222">
    <property type="entry name" value="RNase_H_like"/>
    <property type="match status" value="1"/>
</dbReference>
<dbReference type="Proteomes" id="UP001281410">
    <property type="component" value="Unassembled WGS sequence"/>
</dbReference>
<dbReference type="PANTHER" id="PTHR47723">
    <property type="entry name" value="OS05G0353850 PROTEIN"/>
    <property type="match status" value="1"/>
</dbReference>
<dbReference type="InterPro" id="IPR053151">
    <property type="entry name" value="RNase_H-like"/>
</dbReference>
<dbReference type="InterPro" id="IPR036397">
    <property type="entry name" value="RNaseH_sf"/>
</dbReference>
<evidence type="ECO:0000313" key="3">
    <source>
        <dbReference type="Proteomes" id="UP001281410"/>
    </source>
</evidence>
<comment type="caution">
    <text evidence="2">The sequence shown here is derived from an EMBL/GenBank/DDBJ whole genome shotgun (WGS) entry which is preliminary data.</text>
</comment>
<feature type="domain" description="RNase H type-1" evidence="1">
    <location>
        <begin position="114"/>
        <end position="244"/>
    </location>
</feature>
<organism evidence="2 3">
    <name type="scientific">Dipteronia sinensis</name>
    <dbReference type="NCBI Taxonomy" id="43782"/>
    <lineage>
        <taxon>Eukaryota</taxon>
        <taxon>Viridiplantae</taxon>
        <taxon>Streptophyta</taxon>
        <taxon>Embryophyta</taxon>
        <taxon>Tracheophyta</taxon>
        <taxon>Spermatophyta</taxon>
        <taxon>Magnoliopsida</taxon>
        <taxon>eudicotyledons</taxon>
        <taxon>Gunneridae</taxon>
        <taxon>Pentapetalae</taxon>
        <taxon>rosids</taxon>
        <taxon>malvids</taxon>
        <taxon>Sapindales</taxon>
        <taxon>Sapindaceae</taxon>
        <taxon>Hippocastanoideae</taxon>
        <taxon>Acereae</taxon>
        <taxon>Dipteronia</taxon>
    </lineage>
</organism>